<keyword evidence="10" id="KW-1185">Reference proteome</keyword>
<dbReference type="SUPFAM" id="SSF57184">
    <property type="entry name" value="Growth factor receptor domain"/>
    <property type="match status" value="1"/>
</dbReference>
<feature type="disulfide bond" evidence="6">
    <location>
        <begin position="465"/>
        <end position="475"/>
    </location>
</feature>
<keyword evidence="3" id="KW-0677">Repeat</keyword>
<organism evidence="10 11">
    <name type="scientific">Acanthaster planci</name>
    <name type="common">Crown-of-thorns starfish</name>
    <dbReference type="NCBI Taxonomy" id="133434"/>
    <lineage>
        <taxon>Eukaryota</taxon>
        <taxon>Metazoa</taxon>
        <taxon>Echinodermata</taxon>
        <taxon>Eleutherozoa</taxon>
        <taxon>Asterozoa</taxon>
        <taxon>Asteroidea</taxon>
        <taxon>Valvatacea</taxon>
        <taxon>Valvatida</taxon>
        <taxon>Acanthasteridae</taxon>
        <taxon>Acanthaster</taxon>
    </lineage>
</organism>
<feature type="disulfide bond" evidence="6">
    <location>
        <begin position="449"/>
        <end position="458"/>
    </location>
</feature>
<dbReference type="GeneID" id="110973026"/>
<keyword evidence="4" id="KW-0106">Calcium</keyword>
<dbReference type="Pfam" id="PF12248">
    <property type="entry name" value="Methyltransf_FA"/>
    <property type="match status" value="1"/>
</dbReference>
<gene>
    <name evidence="11" type="primary">LOC110973026</name>
</gene>
<dbReference type="Pfam" id="PF02822">
    <property type="entry name" value="Antistasin"/>
    <property type="match status" value="1"/>
</dbReference>
<dbReference type="GO" id="GO:0004867">
    <property type="term" value="F:serine-type endopeptidase inhibitor activity"/>
    <property type="evidence" value="ECO:0007669"/>
    <property type="project" value="InterPro"/>
</dbReference>
<reference evidence="11" key="1">
    <citation type="submission" date="2025-08" db="UniProtKB">
        <authorList>
            <consortium name="RefSeq"/>
        </authorList>
    </citation>
    <scope>IDENTIFICATION</scope>
</reference>
<protein>
    <submittedName>
        <fullName evidence="11">Uncharacterized protein LOC110973026 isoform X1</fullName>
    </submittedName>
</protein>
<feature type="disulfide bond" evidence="6">
    <location>
        <begin position="235"/>
        <end position="244"/>
    </location>
</feature>
<keyword evidence="5 6" id="KW-1015">Disulfide bond</keyword>
<dbReference type="AlphaFoldDB" id="A0A8B7XG62"/>
<dbReference type="SUPFAM" id="SSF57262">
    <property type="entry name" value="Leech antihemostatic proteins"/>
    <property type="match status" value="1"/>
</dbReference>
<evidence type="ECO:0000259" key="9">
    <source>
        <dbReference type="PROSITE" id="PS51252"/>
    </source>
</evidence>
<feature type="disulfide bond" evidence="6">
    <location>
        <begin position="503"/>
        <end position="513"/>
    </location>
</feature>
<feature type="disulfide bond" evidence="6">
    <location>
        <begin position="525"/>
        <end position="534"/>
    </location>
</feature>
<evidence type="ECO:0000256" key="6">
    <source>
        <dbReference type="PROSITE-ProRule" id="PRU00076"/>
    </source>
</evidence>
<feature type="domain" description="EGF-like" evidence="8">
    <location>
        <begin position="537"/>
        <end position="573"/>
    </location>
</feature>
<dbReference type="FunFam" id="2.10.25.10:FF:000279">
    <property type="entry name" value="Neurogenic locus notch 1"/>
    <property type="match status" value="2"/>
</dbReference>
<dbReference type="Gene3D" id="2.10.22.10">
    <property type="entry name" value="Antistasin, domain 1"/>
    <property type="match status" value="1"/>
</dbReference>
<keyword evidence="2" id="KW-0479">Metal-binding</keyword>
<evidence type="ECO:0000313" key="10">
    <source>
        <dbReference type="Proteomes" id="UP000694845"/>
    </source>
</evidence>
<name>A0A8B7XG62_ACAPL</name>
<feature type="domain" description="EGF-like" evidence="8">
    <location>
        <begin position="208"/>
        <end position="245"/>
    </location>
</feature>
<dbReference type="PROSITE" id="PS51252">
    <property type="entry name" value="ANTISTASIN"/>
    <property type="match status" value="1"/>
</dbReference>
<dbReference type="InterPro" id="IPR051830">
    <property type="entry name" value="NOTCH_homolog"/>
</dbReference>
<feature type="domain" description="EGF-like" evidence="8">
    <location>
        <begin position="461"/>
        <end position="497"/>
    </location>
</feature>
<dbReference type="Proteomes" id="UP000694845">
    <property type="component" value="Unplaced"/>
</dbReference>
<dbReference type="PROSITE" id="PS01186">
    <property type="entry name" value="EGF_2"/>
    <property type="match status" value="5"/>
</dbReference>
<dbReference type="InterPro" id="IPR000742">
    <property type="entry name" value="EGF"/>
</dbReference>
<dbReference type="GO" id="GO:0005509">
    <property type="term" value="F:calcium ion binding"/>
    <property type="evidence" value="ECO:0007669"/>
    <property type="project" value="InterPro"/>
</dbReference>
<evidence type="ECO:0000313" key="11">
    <source>
        <dbReference type="RefSeq" id="XP_022079112.1"/>
    </source>
</evidence>
<dbReference type="InterPro" id="IPR006585">
    <property type="entry name" value="FTP1"/>
</dbReference>
<evidence type="ECO:0000256" key="7">
    <source>
        <dbReference type="SAM" id="MobiDB-lite"/>
    </source>
</evidence>
<dbReference type="InterPro" id="IPR022041">
    <property type="entry name" value="Methyltransf_FA"/>
</dbReference>
<dbReference type="SMART" id="SM00179">
    <property type="entry name" value="EGF_CA"/>
    <property type="match status" value="5"/>
</dbReference>
<feature type="disulfide bond" evidence="6">
    <location>
        <begin position="212"/>
        <end position="222"/>
    </location>
</feature>
<evidence type="ECO:0000259" key="8">
    <source>
        <dbReference type="PROSITE" id="PS50026"/>
    </source>
</evidence>
<dbReference type="Gene3D" id="2.60.120.260">
    <property type="entry name" value="Galactose-binding domain-like"/>
    <property type="match status" value="1"/>
</dbReference>
<dbReference type="InterPro" id="IPR004094">
    <property type="entry name" value="Antistasin-like"/>
</dbReference>
<feature type="domain" description="EGF-like" evidence="8">
    <location>
        <begin position="423"/>
        <end position="459"/>
    </location>
</feature>
<evidence type="ECO:0000256" key="4">
    <source>
        <dbReference type="ARBA" id="ARBA00022837"/>
    </source>
</evidence>
<feature type="disulfide bond" evidence="6">
    <location>
        <begin position="563"/>
        <end position="572"/>
    </location>
</feature>
<dbReference type="KEGG" id="aplc:110973026"/>
<dbReference type="SUPFAM" id="SSF49785">
    <property type="entry name" value="Galactose-binding domain-like"/>
    <property type="match status" value="1"/>
</dbReference>
<dbReference type="PANTHER" id="PTHR24033">
    <property type="entry name" value="EGF-LIKE DOMAIN-CONTAINING PROTEIN"/>
    <property type="match status" value="1"/>
</dbReference>
<evidence type="ECO:0000256" key="5">
    <source>
        <dbReference type="ARBA" id="ARBA00023157"/>
    </source>
</evidence>
<evidence type="ECO:0000256" key="2">
    <source>
        <dbReference type="ARBA" id="ARBA00022723"/>
    </source>
</evidence>
<feature type="domain" description="Antistasin-like" evidence="9">
    <location>
        <begin position="736"/>
        <end position="761"/>
    </location>
</feature>
<dbReference type="FunFam" id="2.10.25.10:FF:000095">
    <property type="entry name" value="Notch, isoform B"/>
    <property type="match status" value="1"/>
</dbReference>
<feature type="region of interest" description="Disordered" evidence="7">
    <location>
        <begin position="918"/>
        <end position="994"/>
    </location>
</feature>
<dbReference type="SUPFAM" id="SSF57196">
    <property type="entry name" value="EGF/Laminin"/>
    <property type="match status" value="2"/>
</dbReference>
<dbReference type="InterPro" id="IPR001881">
    <property type="entry name" value="EGF-like_Ca-bd_dom"/>
</dbReference>
<dbReference type="PANTHER" id="PTHR24033:SF151">
    <property type="entry name" value="NOTCH 2"/>
    <property type="match status" value="1"/>
</dbReference>
<feature type="disulfide bond" evidence="6">
    <location>
        <begin position="427"/>
        <end position="437"/>
    </location>
</feature>
<dbReference type="OrthoDB" id="547680at2759"/>
<keyword evidence="1 6" id="KW-0245">EGF-like domain</keyword>
<dbReference type="InterPro" id="IPR011061">
    <property type="entry name" value="Hirudin/antistatin"/>
</dbReference>
<dbReference type="PROSITE" id="PS50026">
    <property type="entry name" value="EGF_3"/>
    <property type="match status" value="5"/>
</dbReference>
<comment type="caution">
    <text evidence="6">Lacks conserved residue(s) required for the propagation of feature annotation.</text>
</comment>
<dbReference type="RefSeq" id="XP_022079112.1">
    <property type="nucleotide sequence ID" value="XM_022223420.1"/>
</dbReference>
<evidence type="ECO:0000256" key="1">
    <source>
        <dbReference type="ARBA" id="ARBA00022536"/>
    </source>
</evidence>
<feature type="disulfide bond" evidence="6">
    <location>
        <begin position="541"/>
        <end position="551"/>
    </location>
</feature>
<dbReference type="InterPro" id="IPR008979">
    <property type="entry name" value="Galactose-bd-like_sf"/>
</dbReference>
<feature type="disulfide bond" evidence="6">
    <location>
        <begin position="487"/>
        <end position="496"/>
    </location>
</feature>
<dbReference type="Pfam" id="PF22633">
    <property type="entry name" value="F5_F8_type_C_2"/>
    <property type="match status" value="1"/>
</dbReference>
<dbReference type="SMART" id="SM00181">
    <property type="entry name" value="EGF"/>
    <property type="match status" value="5"/>
</dbReference>
<dbReference type="PROSITE" id="PS00022">
    <property type="entry name" value="EGF_1"/>
    <property type="match status" value="5"/>
</dbReference>
<evidence type="ECO:0000256" key="3">
    <source>
        <dbReference type="ARBA" id="ARBA00022737"/>
    </source>
</evidence>
<sequence length="994" mass="111681">MPIEPLKLWKGVESSQHLDTGKGHPIRYRSIDTMAVSRTLHVVLLVAVITTVGATSKPESSCQVFQSGKTDALQWHPHSPPSSHFRVYFRVAAVSDVQIVLADGDDDDSDRIIITIGGDGNSKTSIRRPRQSAEESKTTLKELVCDYFNPYWVQFEPSSVKVGRGGKNIALLKLDLDPGQPIYPSFLGYGTSVNSVGLFIFEDFEDQWVDPCLSNPCHHGTCEPYEGEDFYWCECDHGYFGDNCETKDGEHTEWKQTEWEETRWEEEKTFQVTGHSEEIIITKEVDISLTQEFDIEKDDPVFIILHSQGTELIEIEVVKKAVYILNSLHLRLKSADLPQWCWQMKSLKLLLKFVQSGFDVYARSSTETVLIIEYRKPAQRVFTVGSIGFMSKSIKTTTLIYKRTHVSLRELGSTGHQTSTSSKQDPCDSNPCVHGECHSRPNGGYRCQCKQGYTGDKCEIEPDPCNSSPCVHGECHSRPNGGYRCQCKPGYSGNKCEIEPDPCDSNPCVHGVCHSRPNGGYRCQCKQGYSGNKCEIEPDPCSSNPCVHGECHSRPNGGYRCQCKPGYSGDKCEIEPGSQIVSTAFSIVGKPTEQSTTLNPRFKADKAVDGSPSARLLPDNTCTHTEADKPNPWWRVDLGEEHCISKIRILNRGDCCSERLKGAVVRAGDSTTITDNPTCGSPVTAKQAQPLGSTIEFTCEPAFRARYVSVDIPGRATLQLCEVTVEEIHLSQCPACPDTQCSLNCPGGFERDANGCQMCDCVEISEDDEEEEPDKEGKVFQTDGGSHELIISREVNRKLEQEFVIDRNDPLEFTLLSSSGNIKIVTLITHLEVQNDKGMKLNSVKFPNWCMSHKKLKFAVDFITTGFKLLIITSSGEERLLTKYIKKSNEKFTCESLKLKAQKKKRCKVEYKPRRRCRGKYGKYLKKKHGKRRESHLKKKHGSSSSSGRKKHHKKKSHWKKRHGSSSSGRKKHRKTVKKYRKKRYRRRSGSGSD</sequence>
<proteinExistence type="predicted"/>
<dbReference type="Pfam" id="PF00008">
    <property type="entry name" value="EGF"/>
    <property type="match status" value="5"/>
</dbReference>
<dbReference type="SMART" id="SM00607">
    <property type="entry name" value="FTP"/>
    <property type="match status" value="1"/>
</dbReference>
<accession>A0A8B7XG62</accession>
<dbReference type="Gene3D" id="2.10.25.10">
    <property type="entry name" value="Laminin"/>
    <property type="match status" value="5"/>
</dbReference>
<dbReference type="CDD" id="cd00054">
    <property type="entry name" value="EGF_CA"/>
    <property type="match status" value="5"/>
</dbReference>
<dbReference type="InterPro" id="IPR009030">
    <property type="entry name" value="Growth_fac_rcpt_cys_sf"/>
</dbReference>
<feature type="domain" description="EGF-like" evidence="8">
    <location>
        <begin position="499"/>
        <end position="535"/>
    </location>
</feature>